<dbReference type="PANTHER" id="PTHR35446:SF3">
    <property type="entry name" value="CMD DOMAIN-CONTAINING PROTEIN"/>
    <property type="match status" value="1"/>
</dbReference>
<dbReference type="RefSeq" id="WP_338530651.1">
    <property type="nucleotide sequence ID" value="NZ_CP030941.1"/>
</dbReference>
<organism evidence="2 3">
    <name type="scientific">Nitratireductor thuwali</name>
    <dbReference type="NCBI Taxonomy" id="2267699"/>
    <lineage>
        <taxon>Bacteria</taxon>
        <taxon>Pseudomonadati</taxon>
        <taxon>Pseudomonadota</taxon>
        <taxon>Alphaproteobacteria</taxon>
        <taxon>Hyphomicrobiales</taxon>
        <taxon>Phyllobacteriaceae</taxon>
        <taxon>Nitratireductor</taxon>
    </lineage>
</organism>
<name>A0ABY5MNL6_9HYPH</name>
<evidence type="ECO:0000313" key="2">
    <source>
        <dbReference type="EMBL" id="UUP18419.1"/>
    </source>
</evidence>
<reference evidence="2 3" key="1">
    <citation type="submission" date="2018-07" db="EMBL/GenBank/DDBJ databases">
        <title>Genome sequence of Nitratireductor thuwali#1536.</title>
        <authorList>
            <person name="Michoud G."/>
            <person name="Merlino G."/>
            <person name="Sefrji F.O."/>
            <person name="Daffonchio D."/>
        </authorList>
    </citation>
    <scope>NUCLEOTIDE SEQUENCE [LARGE SCALE GENOMIC DNA]</scope>
    <source>
        <strain evidence="3">Nit1536</strain>
    </source>
</reference>
<dbReference type="InterPro" id="IPR029032">
    <property type="entry name" value="AhpD-like"/>
</dbReference>
<dbReference type="InterPro" id="IPR003779">
    <property type="entry name" value="CMD-like"/>
</dbReference>
<feature type="domain" description="Carboxymuconolactone decarboxylase-like" evidence="1">
    <location>
        <begin position="41"/>
        <end position="102"/>
    </location>
</feature>
<protein>
    <recommendedName>
        <fullName evidence="1">Carboxymuconolactone decarboxylase-like domain-containing protein</fullName>
    </recommendedName>
</protein>
<dbReference type="Pfam" id="PF02627">
    <property type="entry name" value="CMD"/>
    <property type="match status" value="1"/>
</dbReference>
<dbReference type="InterPro" id="IPR004675">
    <property type="entry name" value="AhpD_core"/>
</dbReference>
<evidence type="ECO:0000259" key="1">
    <source>
        <dbReference type="Pfam" id="PF02627"/>
    </source>
</evidence>
<dbReference type="Proteomes" id="UP001342418">
    <property type="component" value="Chromosome"/>
</dbReference>
<sequence length="185" mass="20057">MHDFPIHSLDSAPEASRGLLAEIETRWGFLPKLHAALAESPAALRAYEALFSLAEQTGFTPAERQVVFLTVSTFHGCGYCTAAHTFLARQAGLDEGELQALRSGRPLTGRRLESLRRFTLAVVRDRGDPGSQEVEAFLSAGFDEANVLDLLVIIAAKTISNYANHIVGTPMEEFMADPALAWSAA</sequence>
<dbReference type="NCBIfam" id="TIGR00778">
    <property type="entry name" value="ahpD_dom"/>
    <property type="match status" value="1"/>
</dbReference>
<keyword evidence="3" id="KW-1185">Reference proteome</keyword>
<dbReference type="PANTHER" id="PTHR35446">
    <property type="entry name" value="SI:CH211-175M2.5"/>
    <property type="match status" value="1"/>
</dbReference>
<evidence type="ECO:0000313" key="3">
    <source>
        <dbReference type="Proteomes" id="UP001342418"/>
    </source>
</evidence>
<dbReference type="Gene3D" id="1.20.1290.10">
    <property type="entry name" value="AhpD-like"/>
    <property type="match status" value="1"/>
</dbReference>
<dbReference type="SUPFAM" id="SSF69118">
    <property type="entry name" value="AhpD-like"/>
    <property type="match status" value="1"/>
</dbReference>
<gene>
    <name evidence="2" type="ORF">NTH_02900</name>
</gene>
<dbReference type="EMBL" id="CP030941">
    <property type="protein sequence ID" value="UUP18419.1"/>
    <property type="molecule type" value="Genomic_DNA"/>
</dbReference>
<proteinExistence type="predicted"/>
<accession>A0ABY5MNL6</accession>